<accession>A0AA88PDI7</accession>
<gene>
    <name evidence="1" type="ORF">Q8A67_017123</name>
</gene>
<dbReference type="Proteomes" id="UP001187343">
    <property type="component" value="Unassembled WGS sequence"/>
</dbReference>
<evidence type="ECO:0000313" key="2">
    <source>
        <dbReference type="Proteomes" id="UP001187343"/>
    </source>
</evidence>
<dbReference type="AlphaFoldDB" id="A0AA88PDI7"/>
<evidence type="ECO:0000313" key="1">
    <source>
        <dbReference type="EMBL" id="KAK2883486.1"/>
    </source>
</evidence>
<comment type="caution">
    <text evidence="1">The sequence shown here is derived from an EMBL/GenBank/DDBJ whole genome shotgun (WGS) entry which is preliminary data.</text>
</comment>
<dbReference type="EMBL" id="JAUYZG010000017">
    <property type="protein sequence ID" value="KAK2883486.1"/>
    <property type="molecule type" value="Genomic_DNA"/>
</dbReference>
<protein>
    <submittedName>
        <fullName evidence="1">Uncharacterized protein</fullName>
    </submittedName>
</protein>
<proteinExistence type="predicted"/>
<keyword evidence="2" id="KW-1185">Reference proteome</keyword>
<sequence>MKVLCEIRDEFRLQCFGSKPLMRSVCVHKSEGNVDHTEQASPHFEGYRWLPLTALCFCLLQRAGKVGAGGQTEKETWNIV</sequence>
<name>A0AA88PDI7_9TELE</name>
<reference evidence="1" key="1">
    <citation type="submission" date="2023-08" db="EMBL/GenBank/DDBJ databases">
        <title>Chromosome-level Genome Assembly of mud carp (Cirrhinus molitorella).</title>
        <authorList>
            <person name="Liu H."/>
        </authorList>
    </citation>
    <scope>NUCLEOTIDE SEQUENCE</scope>
    <source>
        <strain evidence="1">Prfri</strain>
        <tissue evidence="1">Muscle</tissue>
    </source>
</reference>
<organism evidence="1 2">
    <name type="scientific">Cirrhinus molitorella</name>
    <name type="common">mud carp</name>
    <dbReference type="NCBI Taxonomy" id="172907"/>
    <lineage>
        <taxon>Eukaryota</taxon>
        <taxon>Metazoa</taxon>
        <taxon>Chordata</taxon>
        <taxon>Craniata</taxon>
        <taxon>Vertebrata</taxon>
        <taxon>Euteleostomi</taxon>
        <taxon>Actinopterygii</taxon>
        <taxon>Neopterygii</taxon>
        <taxon>Teleostei</taxon>
        <taxon>Ostariophysi</taxon>
        <taxon>Cypriniformes</taxon>
        <taxon>Cyprinidae</taxon>
        <taxon>Labeoninae</taxon>
        <taxon>Labeonini</taxon>
        <taxon>Cirrhinus</taxon>
    </lineage>
</organism>